<name>A0A2H0UJM1_9BACT</name>
<dbReference type="Proteomes" id="UP000230706">
    <property type="component" value="Unassembled WGS sequence"/>
</dbReference>
<protein>
    <submittedName>
        <fullName evidence="2">Uncharacterized protein</fullName>
    </submittedName>
</protein>
<dbReference type="EMBL" id="PFBF01000001">
    <property type="protein sequence ID" value="PIR86602.1"/>
    <property type="molecule type" value="Genomic_DNA"/>
</dbReference>
<gene>
    <name evidence="2" type="ORF">COU13_00040</name>
</gene>
<evidence type="ECO:0000313" key="2">
    <source>
        <dbReference type="EMBL" id="PIR86602.1"/>
    </source>
</evidence>
<accession>A0A2H0UJM1</accession>
<evidence type="ECO:0000256" key="1">
    <source>
        <dbReference type="SAM" id="MobiDB-lite"/>
    </source>
</evidence>
<dbReference type="AlphaFoldDB" id="A0A2H0UJM1"/>
<proteinExistence type="predicted"/>
<sequence>MIQFIRSRFSSVKKNKNGENPTHQKRNVSRAHTEKRTHLTINDRKALEKLRKRKAQQKTVAQTP</sequence>
<comment type="caution">
    <text evidence="2">The sequence shown here is derived from an EMBL/GenBank/DDBJ whole genome shotgun (WGS) entry which is preliminary data.</text>
</comment>
<feature type="compositionally biased region" description="Basic and acidic residues" evidence="1">
    <location>
        <begin position="31"/>
        <end position="45"/>
    </location>
</feature>
<reference evidence="3" key="1">
    <citation type="submission" date="2017-09" db="EMBL/GenBank/DDBJ databases">
        <title>Depth-based differentiation of microbial function through sediment-hosted aquifers and enrichment of novel symbionts in the deep terrestrial subsurface.</title>
        <authorList>
            <person name="Probst A.J."/>
            <person name="Ladd B."/>
            <person name="Jarett J.K."/>
            <person name="Geller-Mcgrath D.E."/>
            <person name="Sieber C.M.K."/>
            <person name="Emerson J.B."/>
            <person name="Anantharaman K."/>
            <person name="Thomas B.C."/>
            <person name="Malmstrom R."/>
            <person name="Stieglmeier M."/>
            <person name="Klingl A."/>
            <person name="Woyke T."/>
            <person name="Ryan C.M."/>
            <person name="Banfield J.F."/>
        </authorList>
    </citation>
    <scope>NUCLEOTIDE SEQUENCE [LARGE SCALE GENOMIC DNA]</scope>
</reference>
<evidence type="ECO:0000313" key="3">
    <source>
        <dbReference type="Proteomes" id="UP000230706"/>
    </source>
</evidence>
<organism evidence="2 3">
    <name type="scientific">Candidatus Kaiserbacteria bacterium CG10_big_fil_rev_8_21_14_0_10_43_70</name>
    <dbReference type="NCBI Taxonomy" id="1974605"/>
    <lineage>
        <taxon>Bacteria</taxon>
        <taxon>Candidatus Kaiseribacteriota</taxon>
    </lineage>
</organism>
<feature type="region of interest" description="Disordered" evidence="1">
    <location>
        <begin position="1"/>
        <end position="45"/>
    </location>
</feature>